<accession>A0A5J9US64</accession>
<name>A0A5J9US64_9POAL</name>
<evidence type="ECO:0000313" key="3">
    <source>
        <dbReference type="Proteomes" id="UP000324897"/>
    </source>
</evidence>
<sequence>MAASSLLCYLLLVCLLVVCSLSSPCTAATGSADGGGNLTAGFTRVNLRESQFVVQKPWDVPLDQRYEFAGGVRRMWVFATDKPGSPFHPGGARTEIKINKIYTSGVWQFEGDMYVPPARRAPL</sequence>
<feature type="chain" id="PRO_5023901212" evidence="1">
    <location>
        <begin position="23"/>
        <end position="123"/>
    </location>
</feature>
<comment type="caution">
    <text evidence="2">The sequence shown here is derived from an EMBL/GenBank/DDBJ whole genome shotgun (WGS) entry which is preliminary data.</text>
</comment>
<dbReference type="OrthoDB" id="682986at2759"/>
<feature type="signal peptide" evidence="1">
    <location>
        <begin position="1"/>
        <end position="22"/>
    </location>
</feature>
<keyword evidence="3" id="KW-1185">Reference proteome</keyword>
<evidence type="ECO:0000313" key="2">
    <source>
        <dbReference type="EMBL" id="TVU26709.1"/>
    </source>
</evidence>
<keyword evidence="1" id="KW-0732">Signal</keyword>
<organism evidence="2 3">
    <name type="scientific">Eragrostis curvula</name>
    <name type="common">weeping love grass</name>
    <dbReference type="NCBI Taxonomy" id="38414"/>
    <lineage>
        <taxon>Eukaryota</taxon>
        <taxon>Viridiplantae</taxon>
        <taxon>Streptophyta</taxon>
        <taxon>Embryophyta</taxon>
        <taxon>Tracheophyta</taxon>
        <taxon>Spermatophyta</taxon>
        <taxon>Magnoliopsida</taxon>
        <taxon>Liliopsida</taxon>
        <taxon>Poales</taxon>
        <taxon>Poaceae</taxon>
        <taxon>PACMAD clade</taxon>
        <taxon>Chloridoideae</taxon>
        <taxon>Eragrostideae</taxon>
        <taxon>Eragrostidinae</taxon>
        <taxon>Eragrostis</taxon>
    </lineage>
</organism>
<protein>
    <submittedName>
        <fullName evidence="2">Uncharacterized protein</fullName>
    </submittedName>
</protein>
<evidence type="ECO:0000256" key="1">
    <source>
        <dbReference type="SAM" id="SignalP"/>
    </source>
</evidence>
<feature type="non-terminal residue" evidence="2">
    <location>
        <position position="1"/>
    </location>
</feature>
<dbReference type="PANTHER" id="PTHR33681">
    <property type="entry name" value="BINDING PROTEIN, PUTATIVE, EXPRESSED-RELATED"/>
    <property type="match status" value="1"/>
</dbReference>
<dbReference type="PANTHER" id="PTHR33681:SF15">
    <property type="entry name" value="ALGINATE LYASE 2 DOMAIN-CONTAINING PROTEIN"/>
    <property type="match status" value="1"/>
</dbReference>
<dbReference type="Proteomes" id="UP000324897">
    <property type="component" value="Chromosome 2"/>
</dbReference>
<reference evidence="2 3" key="1">
    <citation type="journal article" date="2019" name="Sci. Rep.">
        <title>A high-quality genome of Eragrostis curvula grass provides insights into Poaceae evolution and supports new strategies to enhance forage quality.</title>
        <authorList>
            <person name="Carballo J."/>
            <person name="Santos B.A.C.M."/>
            <person name="Zappacosta D."/>
            <person name="Garbus I."/>
            <person name="Selva J.P."/>
            <person name="Gallo C.A."/>
            <person name="Diaz A."/>
            <person name="Albertini E."/>
            <person name="Caccamo M."/>
            <person name="Echenique V."/>
        </authorList>
    </citation>
    <scope>NUCLEOTIDE SEQUENCE [LARGE SCALE GENOMIC DNA]</scope>
    <source>
        <strain evidence="3">cv. Victoria</strain>
        <tissue evidence="2">Leaf</tissue>
    </source>
</reference>
<proteinExistence type="predicted"/>
<dbReference type="EMBL" id="RWGY01000013">
    <property type="protein sequence ID" value="TVU26709.1"/>
    <property type="molecule type" value="Genomic_DNA"/>
</dbReference>
<dbReference type="AlphaFoldDB" id="A0A5J9US64"/>
<dbReference type="Gramene" id="TVU26709">
    <property type="protein sequence ID" value="TVU26709"/>
    <property type="gene ID" value="EJB05_29266"/>
</dbReference>
<gene>
    <name evidence="2" type="ORF">EJB05_29266</name>
</gene>